<feature type="repeat" description="TPR" evidence="1">
    <location>
        <begin position="568"/>
        <end position="601"/>
    </location>
</feature>
<keyword evidence="3" id="KW-1185">Reference proteome</keyword>
<evidence type="ECO:0000256" key="1">
    <source>
        <dbReference type="PROSITE-ProRule" id="PRU00339"/>
    </source>
</evidence>
<feature type="repeat" description="TPR" evidence="1">
    <location>
        <begin position="281"/>
        <end position="314"/>
    </location>
</feature>
<evidence type="ECO:0008006" key="4">
    <source>
        <dbReference type="Google" id="ProtNLM"/>
    </source>
</evidence>
<dbReference type="PROSITE" id="PS50005">
    <property type="entry name" value="TPR"/>
    <property type="match status" value="5"/>
</dbReference>
<protein>
    <recommendedName>
        <fullName evidence="4">UDP-N-acetylglucosamine--peptide N-acetylglucosaminyltransferase SPINDLY</fullName>
    </recommendedName>
</protein>
<feature type="repeat" description="TPR" evidence="1">
    <location>
        <begin position="602"/>
        <end position="635"/>
    </location>
</feature>
<dbReference type="InterPro" id="IPR011990">
    <property type="entry name" value="TPR-like_helical_dom_sf"/>
</dbReference>
<dbReference type="AlphaFoldDB" id="A0A484MV90"/>
<feature type="repeat" description="TPR" evidence="1">
    <location>
        <begin position="370"/>
        <end position="403"/>
    </location>
</feature>
<gene>
    <name evidence="2" type="ORF">CCAM_LOCUS34629</name>
</gene>
<evidence type="ECO:0000313" key="3">
    <source>
        <dbReference type="Proteomes" id="UP000595140"/>
    </source>
</evidence>
<dbReference type="InterPro" id="IPR019734">
    <property type="entry name" value="TPR_rpt"/>
</dbReference>
<dbReference type="SUPFAM" id="SSF48452">
    <property type="entry name" value="TPR-like"/>
    <property type="match status" value="2"/>
</dbReference>
<dbReference type="Pfam" id="PF13181">
    <property type="entry name" value="TPR_8"/>
    <property type="match status" value="4"/>
</dbReference>
<reference evidence="2 3" key="1">
    <citation type="submission" date="2018-04" db="EMBL/GenBank/DDBJ databases">
        <authorList>
            <person name="Vogel A."/>
        </authorList>
    </citation>
    <scope>NUCLEOTIDE SEQUENCE [LARGE SCALE GENOMIC DNA]</scope>
</reference>
<dbReference type="SMART" id="SM00028">
    <property type="entry name" value="TPR"/>
    <property type="match status" value="7"/>
</dbReference>
<name>A0A484MV90_9ASTE</name>
<proteinExistence type="predicted"/>
<organism evidence="2 3">
    <name type="scientific">Cuscuta campestris</name>
    <dbReference type="NCBI Taxonomy" id="132261"/>
    <lineage>
        <taxon>Eukaryota</taxon>
        <taxon>Viridiplantae</taxon>
        <taxon>Streptophyta</taxon>
        <taxon>Embryophyta</taxon>
        <taxon>Tracheophyta</taxon>
        <taxon>Spermatophyta</taxon>
        <taxon>Magnoliopsida</taxon>
        <taxon>eudicotyledons</taxon>
        <taxon>Gunneridae</taxon>
        <taxon>Pentapetalae</taxon>
        <taxon>asterids</taxon>
        <taxon>lamiids</taxon>
        <taxon>Solanales</taxon>
        <taxon>Convolvulaceae</taxon>
        <taxon>Cuscuteae</taxon>
        <taxon>Cuscuta</taxon>
        <taxon>Cuscuta subgen. Grammica</taxon>
        <taxon>Cuscuta sect. Cleistogrammica</taxon>
    </lineage>
</organism>
<sequence length="659" mass="72211">MSEPSENFRPAPMKLESFVGTDTSSSISSWSQSLQTQPSKVAILADLNIEPPEADGIDCLPTAVSTLSSDTTPRIATDDSSQHKTSKYVEGMDVEGKQKKLGKCRSRISKVDNSLDCNGADAEVEQNGLGTSSRDEKVSSLKNGLIHVVRKMPKNAHAHFILGLMYQRMGQPQKATLEYEKAADILVRPEEVVDRPELLYLIHIHHAECILLGTLDDCGSGKELETKELEEILGRLKDSMKSDVRQAPIWNILGLKLLRTGRLQSAISVLSALLAIAPHNLDCLGNLGLTYLQSGDLELSEKCFQDLIMKDPNHPGALVNFAALMLCKCGSVVAGAGANGNCVAVSDQIAAATVAKECLLAATNADPKAAHLWTNLANAYYLAGDHRSSDRCFEKAGKLEPNCLATRFVIGVHRIRDAERSQNPSEQLSWAGNEMASILRESDSSLIESPVAWAGLAMAHKAQHEIAAGFDIDHNELSEVKERAIFSLKQAAAEDPEDAIHWHQLGLHFLCTQQFKMSQKYLKSAVASLKSSYAWSNLGISLHLSAEPSWAEEAYKQALALATPQQAHAIFSNLGILYRQLRDFESAKAMITKSLELRPGYAPAYNNLGLIFVGEGKWEDAKFCFERAIRSDPLLDSAKSNMIKAMNMHRMYTSMSSYL</sequence>
<dbReference type="EMBL" id="OOIL02004704">
    <property type="protein sequence ID" value="VFQ92853.1"/>
    <property type="molecule type" value="Genomic_DNA"/>
</dbReference>
<dbReference type="Pfam" id="PF14559">
    <property type="entry name" value="TPR_19"/>
    <property type="match status" value="1"/>
</dbReference>
<dbReference type="PANTHER" id="PTHR45523">
    <property type="entry name" value="TETRATRICOPEPTIDE REPEAT (TPR)-CONTAINING PROTEIN-RELATED"/>
    <property type="match status" value="1"/>
</dbReference>
<dbReference type="OrthoDB" id="9991317at2759"/>
<evidence type="ECO:0000313" key="2">
    <source>
        <dbReference type="EMBL" id="VFQ92853.1"/>
    </source>
</evidence>
<dbReference type="Gene3D" id="1.25.40.10">
    <property type="entry name" value="Tetratricopeptide repeat domain"/>
    <property type="match status" value="3"/>
</dbReference>
<dbReference type="PANTHER" id="PTHR45523:SF1">
    <property type="entry name" value="TETRATRICOPEPTIDE REPEAT (TPR)-CONTAINING PROTEIN"/>
    <property type="match status" value="1"/>
</dbReference>
<accession>A0A484MV90</accession>
<keyword evidence="1" id="KW-0802">TPR repeat</keyword>
<feature type="repeat" description="TPR" evidence="1">
    <location>
        <begin position="247"/>
        <end position="280"/>
    </location>
</feature>
<dbReference type="Proteomes" id="UP000595140">
    <property type="component" value="Unassembled WGS sequence"/>
</dbReference>